<dbReference type="RefSeq" id="WP_027952408.1">
    <property type="nucleotide sequence ID" value="NZ_JADU01000018.1"/>
</dbReference>
<dbReference type="PANTHER" id="PTHR40094:SF1">
    <property type="entry name" value="UBIQUITIN DOMAIN-CONTAINING PROTEIN"/>
    <property type="match status" value="1"/>
</dbReference>
<feature type="chain" id="PRO_5045494585" evidence="2">
    <location>
        <begin position="20"/>
        <end position="1849"/>
    </location>
</feature>
<protein>
    <submittedName>
        <fullName evidence="4">MG2 domain-containing protein</fullName>
    </submittedName>
</protein>
<dbReference type="EMBL" id="JBHLZF010000001">
    <property type="protein sequence ID" value="MFB9896387.1"/>
    <property type="molecule type" value="Genomic_DNA"/>
</dbReference>
<comment type="caution">
    <text evidence="4">The sequence shown here is derived from an EMBL/GenBank/DDBJ whole genome shotgun (WGS) entry which is preliminary data.</text>
</comment>
<organism evidence="4 5">
    <name type="scientific">Hallella seregens ATCC 51272</name>
    <dbReference type="NCBI Taxonomy" id="1336250"/>
    <lineage>
        <taxon>Bacteria</taxon>
        <taxon>Pseudomonadati</taxon>
        <taxon>Bacteroidota</taxon>
        <taxon>Bacteroidia</taxon>
        <taxon>Bacteroidales</taxon>
        <taxon>Prevotellaceae</taxon>
        <taxon>Hallella</taxon>
    </lineage>
</organism>
<dbReference type="Gene3D" id="1.50.10.20">
    <property type="match status" value="1"/>
</dbReference>
<dbReference type="Pfam" id="PF00207">
    <property type="entry name" value="A2M"/>
    <property type="match status" value="1"/>
</dbReference>
<dbReference type="Gene3D" id="2.60.40.1930">
    <property type="match status" value="1"/>
</dbReference>
<dbReference type="InterPro" id="IPR008930">
    <property type="entry name" value="Terpenoid_cyclase/PrenylTrfase"/>
</dbReference>
<dbReference type="SUPFAM" id="SSF48239">
    <property type="entry name" value="Terpenoid cyclases/Protein prenyltransferases"/>
    <property type="match status" value="1"/>
</dbReference>
<proteinExistence type="inferred from homology"/>
<dbReference type="InterPro" id="IPR041246">
    <property type="entry name" value="Bact_MG10"/>
</dbReference>
<evidence type="ECO:0000256" key="2">
    <source>
        <dbReference type="SAM" id="SignalP"/>
    </source>
</evidence>
<gene>
    <name evidence="4" type="ORF">ACFFK8_00730</name>
</gene>
<dbReference type="InterPro" id="IPR002890">
    <property type="entry name" value="MG2"/>
</dbReference>
<accession>A0ABV5ZG83</accession>
<reference evidence="4 5" key="1">
    <citation type="submission" date="2024-09" db="EMBL/GenBank/DDBJ databases">
        <authorList>
            <person name="Sun Q."/>
            <person name="Mori K."/>
        </authorList>
    </citation>
    <scope>NUCLEOTIDE SEQUENCE [LARGE SCALE GENOMIC DNA]</scope>
    <source>
        <strain evidence="4 5">ATCC 51272</strain>
    </source>
</reference>
<dbReference type="Pfam" id="PF01835">
    <property type="entry name" value="MG2"/>
    <property type="match status" value="1"/>
</dbReference>
<dbReference type="Pfam" id="PF17973">
    <property type="entry name" value="bMG10"/>
    <property type="match status" value="1"/>
</dbReference>
<dbReference type="InterPro" id="IPR001599">
    <property type="entry name" value="Macroglobln_a2"/>
</dbReference>
<evidence type="ECO:0000313" key="5">
    <source>
        <dbReference type="Proteomes" id="UP001589688"/>
    </source>
</evidence>
<keyword evidence="2" id="KW-0732">Signal</keyword>
<evidence type="ECO:0000313" key="4">
    <source>
        <dbReference type="EMBL" id="MFB9896387.1"/>
    </source>
</evidence>
<sequence>MKKTVFLLALLLVSAAINADSFTSFWKKVADARQRDLPKTEMQWLAKIIDKAEREQAYGQLLKAQFMLAAAQTQISPDSIEPAIARLERKQQQVKDPVAQAIYASALGSLYRQKDGAGDTAKSKAWYARSMASPQLLAQHKSAEYEPALIQGMDSKMFYDDLLHVIGFEAEAYGTLHDYYRSVGNRAAACICAYYQLEQEREQDTQLARKSKYLQRVDSLIGEYADLREAGELAIEHYNIISQATDATAEDRVNYINYALSRWGAWPRTNILRNALSDLQQPMFNINIGDYMMLPNVERKVLVNSIRNINELNVNIFRLNVHGNTQLDPSVKEDYAKLQKLLFPGVLQTITRRYIGQPAWKENTDSLVLEGLPVGVYLMEATTDNGSIEPQRALLRVSDLYVMQETLPEKHVRYVVVNATTGKPVPGAHIRLTTESRYDNEKAQTVTLVTDKNGEADHAYDKNSPDLVYPYTDNDKACGEFSQDNYYRHWDYKSSGLSIRLYTDRALYRPGQSVHAAAIVYRKDDTLLKAEAMEGKQLTFTLYDANHKSVATKTVRTDAYGTASTDFSLPQSGLTGRFSVRAETENVRSWNTGFQVEQYKRPTFQVEFDKYQQTYQPGDTVRVRGVAKTYAGVPVQQGKVRYTVARRSRFLWWRGGGDDTPQLYTDSTMTADDGSFMVKMPMLFPDKADTSHPVYYQVTASAQVTDRTGESHEADFSLPLSNRTTMLACDLPGKAIRDSLKTLTFTRRNIAGETISGTVRYHFGNEDWKTAPANQPIALDGALASGRHLLTAICEGDTVSQSIIVFSMADKKPVVQTHDWYYVSANRFPNDGKPVYLQVGSSDEDTHIYYTVFAGKKILAKGSKVLSNEIHTQKLTYKPEYGDGLTVSMAWVRCGKLYHHQTTISRPLPDQKLKLAWKTFRNKLTPGQKEEWTLQILTPDDKPAQAQLMATLYDKSLDAISKHGWNFSLDYALANVSSPWRGGSNSAIGLYGFQDHKSLAERELELSHFDDEMFYFVHPAAISYLGAVPMMEESSNLRIRGTRALSESKVNMAVGALDAKGSARSRKVENKVFDSVEQLPAAMARDARPTRDKGDAQLRENLNETAFFYPALTTDGQGQVAIRFTLPESVTTWRFMGLAHDRTIHYGQIEAEAVAQKTVMVQPNLPRFIRMGDKTQLCTQLSNTSDKRVSGTVRLQFLNPETENVICEWSKPFSLEADKTGSIGFDINASQLSSLSKGSNLFIVRIMADGKGFGDGEQHYLPLLPNQEYVTTTVPFTQNGAGTKHIDLARLFPAGNKDGKLTVEYTNNPAWLAIQALPTVASPYDRNAISLASAIYANSIARHIMSHMPGMTNIIRLWQQEKGGETSLMSSLQKNEELKNLVLSETPWVGEAERETDQKQQLATYLDESAIGYRLSTFTNKLQSLQNPDGSFSWWPGMRGSTYMTMAVVKILARLNSMTALQSDAYAMMDKAFGFLDRRMAEEVADLKKQEKKGTKHLAPSETACNYLYAKALTGRKETHDDAYLIGLLEKMPADLTIYGKAGTAVILAQYGRMQKAREALQSINEYSVYKEEMGRYFDTRKARYSWCDYRIPTQVAAIEAMKRLNTDRKTIEEMQRWLLQEKRTTSWDTPLNATDAVYAFLTDNDGKMELGKLAGGEPAVLKLDGRAMQLPKATAGLGYVKTTVQPVKATTFSAEKTTEGTSWGALYAQFWQKSTDVQKASAGLAIKREILQADGKSKANSFKVGDKVRVRITITADRDYDFVQVQDKRAACLEPVGQISGYRGGYYCAPQDNVTNYYFDRLAKGRHVVETEYYIDREGDFTSGICTAQCAYSPEYSAREAAQRFSVK</sequence>
<comment type="similarity">
    <text evidence="1">Belongs to the protease inhibitor I39 (alpha-2-macroglobulin) family. Bacterial alpha-2-macroglobulin subfamily.</text>
</comment>
<evidence type="ECO:0000259" key="3">
    <source>
        <dbReference type="SMART" id="SM01360"/>
    </source>
</evidence>
<keyword evidence="5" id="KW-1185">Reference proteome</keyword>
<feature type="domain" description="Alpha-2-macroglobulin" evidence="3">
    <location>
        <begin position="1105"/>
        <end position="1195"/>
    </location>
</feature>
<dbReference type="SMART" id="SM01360">
    <property type="entry name" value="A2M"/>
    <property type="match status" value="1"/>
</dbReference>
<dbReference type="PANTHER" id="PTHR40094">
    <property type="entry name" value="ALPHA-2-MACROGLOBULIN HOMOLOG"/>
    <property type="match status" value="1"/>
</dbReference>
<evidence type="ECO:0000256" key="1">
    <source>
        <dbReference type="ARBA" id="ARBA00010556"/>
    </source>
</evidence>
<feature type="signal peptide" evidence="2">
    <location>
        <begin position="1"/>
        <end position="19"/>
    </location>
</feature>
<name>A0ABV5ZG83_9BACT</name>
<dbReference type="InterPro" id="IPR051802">
    <property type="entry name" value="YfhM-like"/>
</dbReference>
<dbReference type="Proteomes" id="UP001589688">
    <property type="component" value="Unassembled WGS sequence"/>
</dbReference>